<dbReference type="Pfam" id="PF14086">
    <property type="entry name" value="DUF4266"/>
    <property type="match status" value="1"/>
</dbReference>
<name>A0AAU7NVX1_9GAMM</name>
<accession>A0AAU7NVX1</accession>
<feature type="domain" description="DUF4266" evidence="1">
    <location>
        <begin position="23"/>
        <end position="72"/>
    </location>
</feature>
<evidence type="ECO:0000259" key="1">
    <source>
        <dbReference type="Pfam" id="PF14086"/>
    </source>
</evidence>
<reference evidence="2 3" key="1">
    <citation type="journal article" date="2024" name="Microbiology">
        <title>Methylomarinum rosea sp. nov., a novel halophilic methanotrophic bacterium from the hypersaline Lake Elton.</title>
        <authorList>
            <person name="Suleimanov R.Z."/>
            <person name="Oshkin I.Y."/>
            <person name="Danilova O.V."/>
            <person name="Suzina N.E."/>
            <person name="Dedysh S.N."/>
        </authorList>
    </citation>
    <scope>NUCLEOTIDE SEQUENCE [LARGE SCALE GENOMIC DNA]</scope>
    <source>
        <strain evidence="2 3">Ch1-1</strain>
    </source>
</reference>
<gene>
    <name evidence="2" type="ORF">Q9L42_003165</name>
</gene>
<dbReference type="RefSeq" id="WP_305909875.1">
    <property type="nucleotide sequence ID" value="NZ_CP157743.1"/>
</dbReference>
<organism evidence="2 3">
    <name type="scientific">Methylomarinum roseum</name>
    <dbReference type="NCBI Taxonomy" id="3067653"/>
    <lineage>
        <taxon>Bacteria</taxon>
        <taxon>Pseudomonadati</taxon>
        <taxon>Pseudomonadota</taxon>
        <taxon>Gammaproteobacteria</taxon>
        <taxon>Methylococcales</taxon>
        <taxon>Methylococcaceae</taxon>
        <taxon>Methylomarinum</taxon>
    </lineage>
</organism>
<dbReference type="AlphaFoldDB" id="A0AAU7NVX1"/>
<proteinExistence type="predicted"/>
<dbReference type="KEGG" id="mech:Q9L42_003165"/>
<dbReference type="InterPro" id="IPR025362">
    <property type="entry name" value="DUF4266"/>
</dbReference>
<evidence type="ECO:0000313" key="2">
    <source>
        <dbReference type="EMBL" id="XBS21135.1"/>
    </source>
</evidence>
<dbReference type="EMBL" id="CP157743">
    <property type="protein sequence ID" value="XBS21135.1"/>
    <property type="molecule type" value="Genomic_DNA"/>
</dbReference>
<evidence type="ECO:0000313" key="3">
    <source>
        <dbReference type="Proteomes" id="UP001225378"/>
    </source>
</evidence>
<protein>
    <submittedName>
        <fullName evidence="2">DUF4266 domain-containing protein</fullName>
    </submittedName>
</protein>
<sequence length="72" mass="7288">MPSTTPALCLGSILLVTGCAPNVMPWERGLLAKPHMAFQPNAIEASLRQHMLISKEASSGGHGGGGGGCGCN</sequence>
<keyword evidence="3" id="KW-1185">Reference proteome</keyword>
<dbReference type="Proteomes" id="UP001225378">
    <property type="component" value="Chromosome"/>
</dbReference>